<proteinExistence type="predicted"/>
<feature type="transmembrane region" description="Helical" evidence="1">
    <location>
        <begin position="336"/>
        <end position="359"/>
    </location>
</feature>
<feature type="domain" description="Ig-like" evidence="3">
    <location>
        <begin position="225"/>
        <end position="325"/>
    </location>
</feature>
<dbReference type="PANTHER" id="PTHR45889:SF8">
    <property type="entry name" value="IG-LIKE DOMAIN-CONTAINING PROTEIN"/>
    <property type="match status" value="1"/>
</dbReference>
<evidence type="ECO:0000259" key="3">
    <source>
        <dbReference type="PROSITE" id="PS50835"/>
    </source>
</evidence>
<dbReference type="CDD" id="cd00096">
    <property type="entry name" value="Ig"/>
    <property type="match status" value="1"/>
</dbReference>
<sequence>MFFFRLFLFSCLFFSVIIVHTPTLAYNVVAQTGETVHVKCIYNAISKKLKYIVWLHNGNQLIVHDSSIQDDNTDRYYPILPLEKSSATLQIRNISFEDAGVYSCIIYFNRGKPAKYSTTLQVRGLPVIKMAITHATEDESVFSMCCTDSALYPNNTIIEWSVGDKTVSSNSTFASRSSHEAPSNYSLCSNVTFNSNRYHHGQLLKCSVIGGINSSGIILNIMYSPSVKLEGKRRHVIFADKNERVKISCIGEGNPKPQVYLEKKISANMWAKLHVEPFTTESNEDSCTIHIYTLGLFSKEDTGAFRCTAKNGVGSEVTSDDIRIEFKILQNVLQIILGNLPVFIMIFLVFVVPIIAISIRTIYKRLWHKYDVSVASKRTLNMMDAEVRRCSNENVPDVCRSLRPLPQPRGKTSCTYTKDNNGYQELWKDSLSTVGYESASYVGIDTTSCVVKYNTLEGP</sequence>
<evidence type="ECO:0000256" key="1">
    <source>
        <dbReference type="SAM" id="Phobius"/>
    </source>
</evidence>
<dbReference type="InterPro" id="IPR003599">
    <property type="entry name" value="Ig_sub"/>
</dbReference>
<dbReference type="PROSITE" id="PS50835">
    <property type="entry name" value="IG_LIKE"/>
    <property type="match status" value="3"/>
</dbReference>
<dbReference type="InterPro" id="IPR003598">
    <property type="entry name" value="Ig_sub2"/>
</dbReference>
<organism evidence="4 5">
    <name type="scientific">Holothuria leucospilota</name>
    <name type="common">Black long sea cucumber</name>
    <name type="synonym">Mertensiothuria leucospilota</name>
    <dbReference type="NCBI Taxonomy" id="206669"/>
    <lineage>
        <taxon>Eukaryota</taxon>
        <taxon>Metazoa</taxon>
        <taxon>Echinodermata</taxon>
        <taxon>Eleutherozoa</taxon>
        <taxon>Echinozoa</taxon>
        <taxon>Holothuroidea</taxon>
        <taxon>Aspidochirotacea</taxon>
        <taxon>Aspidochirotida</taxon>
        <taxon>Holothuriidae</taxon>
        <taxon>Holothuria</taxon>
    </lineage>
</organism>
<dbReference type="Proteomes" id="UP001152320">
    <property type="component" value="Chromosome 2"/>
</dbReference>
<dbReference type="PANTHER" id="PTHR45889">
    <property type="entry name" value="IG-LIKE DOMAIN-CONTAINING PROTEIN"/>
    <property type="match status" value="1"/>
</dbReference>
<keyword evidence="1" id="KW-0812">Transmembrane</keyword>
<dbReference type="InterPro" id="IPR036179">
    <property type="entry name" value="Ig-like_dom_sf"/>
</dbReference>
<accession>A0A9Q1CKG8</accession>
<dbReference type="Gene3D" id="2.60.40.10">
    <property type="entry name" value="Immunoglobulins"/>
    <property type="match status" value="3"/>
</dbReference>
<feature type="domain" description="Ig-like" evidence="3">
    <location>
        <begin position="126"/>
        <end position="224"/>
    </location>
</feature>
<dbReference type="AlphaFoldDB" id="A0A9Q1CKG8"/>
<feature type="signal peptide" evidence="2">
    <location>
        <begin position="1"/>
        <end position="25"/>
    </location>
</feature>
<reference evidence="4" key="1">
    <citation type="submission" date="2021-10" db="EMBL/GenBank/DDBJ databases">
        <title>Tropical sea cucumber genome reveals ecological adaptation and Cuvierian tubules defense mechanism.</title>
        <authorList>
            <person name="Chen T."/>
        </authorList>
    </citation>
    <scope>NUCLEOTIDE SEQUENCE</scope>
    <source>
        <strain evidence="4">Nanhai2018</strain>
        <tissue evidence="4">Muscle</tissue>
    </source>
</reference>
<dbReference type="SMART" id="SM00408">
    <property type="entry name" value="IGc2"/>
    <property type="match status" value="2"/>
</dbReference>
<evidence type="ECO:0000256" key="2">
    <source>
        <dbReference type="SAM" id="SignalP"/>
    </source>
</evidence>
<evidence type="ECO:0000313" key="5">
    <source>
        <dbReference type="Proteomes" id="UP001152320"/>
    </source>
</evidence>
<feature type="domain" description="Ig-like" evidence="3">
    <location>
        <begin position="22"/>
        <end position="121"/>
    </location>
</feature>
<keyword evidence="1" id="KW-0472">Membrane</keyword>
<comment type="caution">
    <text evidence="4">The sequence shown here is derived from an EMBL/GenBank/DDBJ whole genome shotgun (WGS) entry which is preliminary data.</text>
</comment>
<dbReference type="SUPFAM" id="SSF48726">
    <property type="entry name" value="Immunoglobulin"/>
    <property type="match status" value="3"/>
</dbReference>
<name>A0A9Q1CKG8_HOLLE</name>
<dbReference type="InterPro" id="IPR007110">
    <property type="entry name" value="Ig-like_dom"/>
</dbReference>
<dbReference type="InterPro" id="IPR013783">
    <property type="entry name" value="Ig-like_fold"/>
</dbReference>
<gene>
    <name evidence="4" type="ORF">HOLleu_05816</name>
</gene>
<keyword evidence="1" id="KW-1133">Transmembrane helix</keyword>
<dbReference type="Pfam" id="PF13927">
    <property type="entry name" value="Ig_3"/>
    <property type="match status" value="1"/>
</dbReference>
<evidence type="ECO:0000313" key="4">
    <source>
        <dbReference type="EMBL" id="KAJ8046961.1"/>
    </source>
</evidence>
<feature type="chain" id="PRO_5040267175" evidence="2">
    <location>
        <begin position="26"/>
        <end position="459"/>
    </location>
</feature>
<dbReference type="OrthoDB" id="6423584at2759"/>
<dbReference type="SMART" id="SM00409">
    <property type="entry name" value="IG"/>
    <property type="match status" value="2"/>
</dbReference>
<keyword evidence="2" id="KW-0732">Signal</keyword>
<dbReference type="EMBL" id="JAIZAY010000002">
    <property type="protein sequence ID" value="KAJ8046961.1"/>
    <property type="molecule type" value="Genomic_DNA"/>
</dbReference>
<keyword evidence="5" id="KW-1185">Reference proteome</keyword>
<protein>
    <submittedName>
        <fullName evidence="4">Cell adhesion molecule 3</fullName>
    </submittedName>
</protein>